<feature type="domain" description="Thiolase N-terminal" evidence="1">
    <location>
        <begin position="10"/>
        <end position="230"/>
    </location>
</feature>
<sequence>MAEGIKNKVAIIGMGCSKFGELWDKGTEDLIIEAYTEAMEDAGIEKSDIDAVWYGSCYDEINAGKSAMKLATTLKLPHIPVTRVENLCATGSEALRGAVYAVASGASDIALAIGAEKLKDTGFGGLTPGDGMFGTENRTYFPNASGPGGFAQVANAYFSKYGLSYEEGKEALAHISWKSHQNGSKNSKAHLRNKPSMEEIINAPMIAHPLGLYDCCGVSDGAAAAIVVRADMAEKFRKDPIYIKSMQIAVSSGEEIYDTDWDSTYVISTTKAAERAYEEAGITNPREELSMIEVHDCFSITELVTYEDLQISPRGGAVKDILDGFYDIDGGVPCQTDGGLKCFGHPIGASGLRMMYECYKQLQGNEGERQIKSPKLALTHNLGGFPAMCVVSVNIVGNEL</sequence>
<dbReference type="AlphaFoldDB" id="A0A1M6EY72"/>
<evidence type="ECO:0000313" key="4">
    <source>
        <dbReference type="Proteomes" id="UP000184052"/>
    </source>
</evidence>
<dbReference type="GO" id="GO:0016747">
    <property type="term" value="F:acyltransferase activity, transferring groups other than amino-acyl groups"/>
    <property type="evidence" value="ECO:0007669"/>
    <property type="project" value="InterPro"/>
</dbReference>
<dbReference type="Proteomes" id="UP000184052">
    <property type="component" value="Unassembled WGS sequence"/>
</dbReference>
<dbReference type="Gene3D" id="3.40.47.10">
    <property type="match status" value="1"/>
</dbReference>
<dbReference type="InterPro" id="IPR055140">
    <property type="entry name" value="Thiolase_C_2"/>
</dbReference>
<dbReference type="Pfam" id="PF22691">
    <property type="entry name" value="Thiolase_C_1"/>
    <property type="match status" value="1"/>
</dbReference>
<dbReference type="InterPro" id="IPR002155">
    <property type="entry name" value="Thiolase"/>
</dbReference>
<protein>
    <submittedName>
        <fullName evidence="3">Acetyl-CoA C-acetyltransferase</fullName>
    </submittedName>
</protein>
<name>A0A1M6EY72_9FIRM</name>
<dbReference type="InterPro" id="IPR016039">
    <property type="entry name" value="Thiolase-like"/>
</dbReference>
<dbReference type="NCBIfam" id="NF004810">
    <property type="entry name" value="PRK06157.1"/>
    <property type="match status" value="1"/>
</dbReference>
<reference evidence="3 4" key="1">
    <citation type="submission" date="2016-11" db="EMBL/GenBank/DDBJ databases">
        <authorList>
            <person name="Jaros S."/>
            <person name="Januszkiewicz K."/>
            <person name="Wedrychowicz H."/>
        </authorList>
    </citation>
    <scope>NUCLEOTIDE SEQUENCE [LARGE SCALE GENOMIC DNA]</scope>
    <source>
        <strain evidence="3 4">DSM 17477</strain>
    </source>
</reference>
<dbReference type="STRING" id="1121476.SAMN02745751_01285"/>
<keyword evidence="3" id="KW-0808">Transferase</keyword>
<dbReference type="PIRSF" id="PIRSF000429">
    <property type="entry name" value="Ac-CoA_Ac_transf"/>
    <property type="match status" value="1"/>
</dbReference>
<organism evidence="3 4">
    <name type="scientific">Dethiosulfatibacter aminovorans DSM 17477</name>
    <dbReference type="NCBI Taxonomy" id="1121476"/>
    <lineage>
        <taxon>Bacteria</taxon>
        <taxon>Bacillati</taxon>
        <taxon>Bacillota</taxon>
        <taxon>Tissierellia</taxon>
        <taxon>Dethiosulfatibacter</taxon>
    </lineage>
</organism>
<gene>
    <name evidence="3" type="ORF">SAMN02745751_01285</name>
</gene>
<dbReference type="Pfam" id="PF00108">
    <property type="entry name" value="Thiolase_N"/>
    <property type="match status" value="1"/>
</dbReference>
<feature type="domain" description="Thiolase C-terminal" evidence="2">
    <location>
        <begin position="262"/>
        <end position="390"/>
    </location>
</feature>
<keyword evidence="4" id="KW-1185">Reference proteome</keyword>
<dbReference type="RefSeq" id="WP_073048761.1">
    <property type="nucleotide sequence ID" value="NZ_FQZL01000008.1"/>
</dbReference>
<evidence type="ECO:0000259" key="1">
    <source>
        <dbReference type="Pfam" id="PF00108"/>
    </source>
</evidence>
<dbReference type="EMBL" id="FQZL01000008">
    <property type="protein sequence ID" value="SHI90404.1"/>
    <property type="molecule type" value="Genomic_DNA"/>
</dbReference>
<dbReference type="PANTHER" id="PTHR42870:SF1">
    <property type="entry name" value="NON-SPECIFIC LIPID-TRANSFER PROTEIN-LIKE 2"/>
    <property type="match status" value="1"/>
</dbReference>
<dbReference type="InterPro" id="IPR020616">
    <property type="entry name" value="Thiolase_N"/>
</dbReference>
<dbReference type="OrthoDB" id="9785768at2"/>
<evidence type="ECO:0000313" key="3">
    <source>
        <dbReference type="EMBL" id="SHI90404.1"/>
    </source>
</evidence>
<evidence type="ECO:0000259" key="2">
    <source>
        <dbReference type="Pfam" id="PF22691"/>
    </source>
</evidence>
<dbReference type="CDD" id="cd00829">
    <property type="entry name" value="SCP-x_thiolase"/>
    <property type="match status" value="1"/>
</dbReference>
<dbReference type="PANTHER" id="PTHR42870">
    <property type="entry name" value="ACETYL-COA C-ACETYLTRANSFERASE"/>
    <property type="match status" value="1"/>
</dbReference>
<proteinExistence type="predicted"/>
<dbReference type="SUPFAM" id="SSF53901">
    <property type="entry name" value="Thiolase-like"/>
    <property type="match status" value="2"/>
</dbReference>
<accession>A0A1M6EY72</accession>